<dbReference type="GO" id="GO:0015031">
    <property type="term" value="P:protein transport"/>
    <property type="evidence" value="ECO:0007669"/>
    <property type="project" value="UniProtKB-KW"/>
</dbReference>
<accession>A0A6V7TBG2</accession>
<keyword evidence="5" id="KW-0653">Protein transport</keyword>
<evidence type="ECO:0000256" key="1">
    <source>
        <dbReference type="ARBA" id="ARBA00004409"/>
    </source>
</evidence>
<dbReference type="GO" id="GO:0005801">
    <property type="term" value="C:cis-Golgi network"/>
    <property type="evidence" value="ECO:0007669"/>
    <property type="project" value="InterPro"/>
</dbReference>
<dbReference type="GO" id="GO:0006888">
    <property type="term" value="P:endoplasmic reticulum to Golgi vesicle-mediated transport"/>
    <property type="evidence" value="ECO:0007669"/>
    <property type="project" value="InterPro"/>
</dbReference>
<dbReference type="GO" id="GO:0006906">
    <property type="term" value="P:vesicle fusion"/>
    <property type="evidence" value="ECO:0007669"/>
    <property type="project" value="TreeGrafter"/>
</dbReference>
<name>A0A6V7TBG2_PLAVN</name>
<keyword evidence="6 9" id="KW-1133">Transmembrane helix</keyword>
<proteinExistence type="inferred from homology"/>
<dbReference type="GO" id="GO:0005484">
    <property type="term" value="F:SNAP receptor activity"/>
    <property type="evidence" value="ECO:0007669"/>
    <property type="project" value="TreeGrafter"/>
</dbReference>
<evidence type="ECO:0000313" key="11">
    <source>
        <dbReference type="Proteomes" id="UP000515697"/>
    </source>
</evidence>
<sequence length="282" mass="33720">MKKNYNVINNDDEDDIYKYNEGIRYREYKKTIKNIQINFEQVLSDCKDNFNYNENDLYKKKENELSEIIFDKKKKVEQLENLHKEGIQNLQIMQNYFSHNKTYALEISRYLSIFDKFKIQLQSVRATLDKICMYNNILYKKNRNSLAPHFNKEDGSNISNHINKINHVFKERSALEYSLSELDNILSIGTQTNIKLKLQNSYIVNQIKKINVINTHIPQIKKILKKIKTYNIKKTIILAIVIALCIFVFFMFRYINSYYCLYAIFLLNILLPYFTPDKKLPQ</sequence>
<dbReference type="VEuPathDB" id="PlasmoDB:PVBDA_1303700"/>
<evidence type="ECO:0000256" key="5">
    <source>
        <dbReference type="ARBA" id="ARBA00022927"/>
    </source>
</evidence>
<dbReference type="EMBL" id="LR865434">
    <property type="protein sequence ID" value="CAD2111740.1"/>
    <property type="molecule type" value="Genomic_DNA"/>
</dbReference>
<keyword evidence="8 9" id="KW-0472">Membrane</keyword>
<evidence type="ECO:0000256" key="8">
    <source>
        <dbReference type="ARBA" id="ARBA00023136"/>
    </source>
</evidence>
<comment type="subcellular location">
    <subcellularLocation>
        <location evidence="1">Golgi apparatus membrane</location>
        <topology evidence="1">Single-pass type IV membrane protein</topology>
    </subcellularLocation>
</comment>
<dbReference type="VEuPathDB" id="PlasmoDB:PVPCR_1303810"/>
<evidence type="ECO:0000313" key="10">
    <source>
        <dbReference type="EMBL" id="CAD2111740.1"/>
    </source>
</evidence>
<dbReference type="GO" id="GO:0000139">
    <property type="term" value="C:Golgi membrane"/>
    <property type="evidence" value="ECO:0007669"/>
    <property type="project" value="UniProtKB-SubCell"/>
</dbReference>
<dbReference type="PANTHER" id="PTHR21094:SF2">
    <property type="entry name" value="GOLGI SNAP RECEPTOR COMPLEX MEMBER 1"/>
    <property type="match status" value="1"/>
</dbReference>
<dbReference type="GO" id="GO:0048219">
    <property type="term" value="P:inter-Golgi cisterna vesicle-mediated transport"/>
    <property type="evidence" value="ECO:0007669"/>
    <property type="project" value="TreeGrafter"/>
</dbReference>
<dbReference type="VEuPathDB" id="PlasmoDB:PVVCY_1303480"/>
<evidence type="ECO:0008006" key="12">
    <source>
        <dbReference type="Google" id="ProtNLM"/>
    </source>
</evidence>
<evidence type="ECO:0000256" key="9">
    <source>
        <dbReference type="SAM" id="Phobius"/>
    </source>
</evidence>
<evidence type="ECO:0000256" key="4">
    <source>
        <dbReference type="ARBA" id="ARBA00022692"/>
    </source>
</evidence>
<feature type="transmembrane region" description="Helical" evidence="9">
    <location>
        <begin position="235"/>
        <end position="252"/>
    </location>
</feature>
<evidence type="ECO:0000256" key="6">
    <source>
        <dbReference type="ARBA" id="ARBA00022989"/>
    </source>
</evidence>
<dbReference type="Proteomes" id="UP000515697">
    <property type="component" value="Chromosome PVSEL_13"/>
</dbReference>
<organism evidence="10 11">
    <name type="scientific">Plasmodium vinckei</name>
    <dbReference type="NCBI Taxonomy" id="5860"/>
    <lineage>
        <taxon>Eukaryota</taxon>
        <taxon>Sar</taxon>
        <taxon>Alveolata</taxon>
        <taxon>Apicomplexa</taxon>
        <taxon>Aconoidasida</taxon>
        <taxon>Haemosporida</taxon>
        <taxon>Plasmodiidae</taxon>
        <taxon>Plasmodium</taxon>
        <taxon>Plasmodium (Vinckeia)</taxon>
    </lineage>
</organism>
<keyword evidence="3" id="KW-0813">Transport</keyword>
<keyword evidence="7" id="KW-0333">Golgi apparatus</keyword>
<dbReference type="InterPro" id="IPR023601">
    <property type="entry name" value="Golgi_SNAP_su1"/>
</dbReference>
<dbReference type="VEuPathDB" id="PlasmoDB:PVSEL_1303700"/>
<evidence type="ECO:0000256" key="7">
    <source>
        <dbReference type="ARBA" id="ARBA00023034"/>
    </source>
</evidence>
<evidence type="ECO:0000256" key="3">
    <source>
        <dbReference type="ARBA" id="ARBA00022448"/>
    </source>
</evidence>
<protein>
    <recommendedName>
        <fullName evidence="12">SNARE protein</fullName>
    </recommendedName>
</protein>
<dbReference type="GO" id="GO:0031201">
    <property type="term" value="C:SNARE complex"/>
    <property type="evidence" value="ECO:0007669"/>
    <property type="project" value="TreeGrafter"/>
</dbReference>
<dbReference type="PANTHER" id="PTHR21094">
    <property type="entry name" value="GOS-28 SNARE- RELATED"/>
    <property type="match status" value="1"/>
</dbReference>
<feature type="transmembrane region" description="Helical" evidence="9">
    <location>
        <begin position="258"/>
        <end position="275"/>
    </location>
</feature>
<comment type="similarity">
    <text evidence="2">Belongs to the GOSR1 family.</text>
</comment>
<keyword evidence="4 9" id="KW-0812">Transmembrane</keyword>
<dbReference type="VEuPathDB" id="PlasmoDB:PVLDE_1303950"/>
<reference evidence="10 11" key="1">
    <citation type="submission" date="2020-08" db="EMBL/GenBank/DDBJ databases">
        <authorList>
            <person name="Ramaprasad A."/>
        </authorList>
    </citation>
    <scope>NUCLEOTIDE SEQUENCE [LARGE SCALE GENOMIC DNA]</scope>
</reference>
<evidence type="ECO:0000256" key="2">
    <source>
        <dbReference type="ARBA" id="ARBA00008473"/>
    </source>
</evidence>
<dbReference type="AlphaFoldDB" id="A0A6V7TBG2"/>
<gene>
    <name evidence="10" type="ORF">PVSEL_1303700</name>
</gene>
<dbReference type="GO" id="GO:0005797">
    <property type="term" value="C:Golgi medial cisterna"/>
    <property type="evidence" value="ECO:0007669"/>
    <property type="project" value="TreeGrafter"/>
</dbReference>